<evidence type="ECO:0000313" key="4">
    <source>
        <dbReference type="Proteomes" id="UP000887568"/>
    </source>
</evidence>
<dbReference type="Gene3D" id="1.10.10.10">
    <property type="entry name" value="Winged helix-like DNA-binding domain superfamily/Winged helix DNA-binding domain"/>
    <property type="match status" value="1"/>
</dbReference>
<evidence type="ECO:0000259" key="2">
    <source>
        <dbReference type="PROSITE" id="PS50186"/>
    </source>
</evidence>
<dbReference type="SMART" id="SM00049">
    <property type="entry name" value="DEP"/>
    <property type="match status" value="1"/>
</dbReference>
<dbReference type="InterPro" id="IPR000591">
    <property type="entry name" value="DEP_dom"/>
</dbReference>
<feature type="compositionally biased region" description="Low complexity" evidence="1">
    <location>
        <begin position="907"/>
        <end position="923"/>
    </location>
</feature>
<keyword evidence="4" id="KW-1185">Reference proteome</keyword>
<protein>
    <recommendedName>
        <fullName evidence="2">DEP domain-containing protein</fullName>
    </recommendedName>
</protein>
<evidence type="ECO:0000256" key="1">
    <source>
        <dbReference type="SAM" id="MobiDB-lite"/>
    </source>
</evidence>
<feature type="region of interest" description="Disordered" evidence="1">
    <location>
        <begin position="1070"/>
        <end position="1090"/>
    </location>
</feature>
<dbReference type="OrthoDB" id="39497at2759"/>
<dbReference type="InterPro" id="IPR036388">
    <property type="entry name" value="WH-like_DNA-bd_sf"/>
</dbReference>
<feature type="region of interest" description="Disordered" evidence="1">
    <location>
        <begin position="878"/>
        <end position="930"/>
    </location>
</feature>
<dbReference type="SUPFAM" id="SSF46785">
    <property type="entry name" value="Winged helix' DNA-binding domain"/>
    <property type="match status" value="1"/>
</dbReference>
<dbReference type="GO" id="GO:0035556">
    <property type="term" value="P:intracellular signal transduction"/>
    <property type="evidence" value="ECO:0007669"/>
    <property type="project" value="InterPro"/>
</dbReference>
<feature type="region of interest" description="Disordered" evidence="1">
    <location>
        <begin position="1111"/>
        <end position="1157"/>
    </location>
</feature>
<name>A0A914A6H6_PATMI</name>
<dbReference type="Proteomes" id="UP000887568">
    <property type="component" value="Unplaced"/>
</dbReference>
<dbReference type="GO" id="GO:1990130">
    <property type="term" value="C:GATOR1 complex"/>
    <property type="evidence" value="ECO:0007669"/>
    <property type="project" value="TreeGrafter"/>
</dbReference>
<dbReference type="GO" id="GO:0034198">
    <property type="term" value="P:cellular response to amino acid starvation"/>
    <property type="evidence" value="ECO:0007669"/>
    <property type="project" value="TreeGrafter"/>
</dbReference>
<reference evidence="3" key="1">
    <citation type="submission" date="2022-11" db="UniProtKB">
        <authorList>
            <consortium name="EnsemblMetazoa"/>
        </authorList>
    </citation>
    <scope>IDENTIFICATION</scope>
</reference>
<dbReference type="GO" id="GO:0010508">
    <property type="term" value="P:positive regulation of autophagy"/>
    <property type="evidence" value="ECO:0007669"/>
    <property type="project" value="TreeGrafter"/>
</dbReference>
<organism evidence="3 4">
    <name type="scientific">Patiria miniata</name>
    <name type="common">Bat star</name>
    <name type="synonym">Asterina miniata</name>
    <dbReference type="NCBI Taxonomy" id="46514"/>
    <lineage>
        <taxon>Eukaryota</taxon>
        <taxon>Metazoa</taxon>
        <taxon>Echinodermata</taxon>
        <taxon>Eleutherozoa</taxon>
        <taxon>Asterozoa</taxon>
        <taxon>Asteroidea</taxon>
        <taxon>Valvatacea</taxon>
        <taxon>Valvatida</taxon>
        <taxon>Asterinidae</taxon>
        <taxon>Patiria</taxon>
    </lineage>
</organism>
<feature type="region of interest" description="Disordered" evidence="1">
    <location>
        <begin position="529"/>
        <end position="548"/>
    </location>
</feature>
<evidence type="ECO:0000313" key="3">
    <source>
        <dbReference type="EnsemblMetazoa" id="XP_038059350.1"/>
    </source>
</evidence>
<dbReference type="Pfam" id="PF19418">
    <property type="entry name" value="DEPDC5_CTD"/>
    <property type="match status" value="1"/>
</dbReference>
<dbReference type="PROSITE" id="PS50186">
    <property type="entry name" value="DEP"/>
    <property type="match status" value="1"/>
</dbReference>
<dbReference type="Pfam" id="PF23013">
    <property type="entry name" value="IML1_N"/>
    <property type="match status" value="1"/>
</dbReference>
<feature type="compositionally biased region" description="Low complexity" evidence="1">
    <location>
        <begin position="530"/>
        <end position="548"/>
    </location>
</feature>
<dbReference type="InterPro" id="IPR027244">
    <property type="entry name" value="IML1"/>
</dbReference>
<dbReference type="GO" id="GO:0005096">
    <property type="term" value="F:GTPase activator activity"/>
    <property type="evidence" value="ECO:0007669"/>
    <property type="project" value="InterPro"/>
</dbReference>
<dbReference type="InterPro" id="IPR055213">
    <property type="entry name" value="IML1_double_psi_beta_barrel"/>
</dbReference>
<dbReference type="RefSeq" id="XP_038059350.1">
    <property type="nucleotide sequence ID" value="XM_038203422.1"/>
</dbReference>
<dbReference type="PANTHER" id="PTHR13179">
    <property type="entry name" value="DEP DOMAIN CONTAINING PROTEIN 5"/>
    <property type="match status" value="1"/>
</dbReference>
<proteinExistence type="predicted"/>
<dbReference type="OMA" id="YTERISH"/>
<dbReference type="PANTHER" id="PTHR13179:SF8">
    <property type="entry name" value="GATOR COMPLEX PROTEIN DEPDC5"/>
    <property type="match status" value="1"/>
</dbReference>
<feature type="region of interest" description="Disordered" evidence="1">
    <location>
        <begin position="427"/>
        <end position="462"/>
    </location>
</feature>
<dbReference type="Pfam" id="PF12257">
    <property type="entry name" value="IML1"/>
    <property type="match status" value="1"/>
</dbReference>
<dbReference type="GO" id="GO:0005765">
    <property type="term" value="C:lysosomal membrane"/>
    <property type="evidence" value="ECO:0007669"/>
    <property type="project" value="TreeGrafter"/>
</dbReference>
<dbReference type="InterPro" id="IPR036390">
    <property type="entry name" value="WH_DNA-bd_sf"/>
</dbReference>
<dbReference type="GO" id="GO:1904262">
    <property type="term" value="P:negative regulation of TORC1 signaling"/>
    <property type="evidence" value="ECO:0007669"/>
    <property type="project" value="TreeGrafter"/>
</dbReference>
<feature type="domain" description="DEP" evidence="2">
    <location>
        <begin position="1006"/>
        <end position="1066"/>
    </location>
</feature>
<dbReference type="InterPro" id="IPR048255">
    <property type="entry name" value="IML1_N"/>
</dbReference>
<dbReference type="EnsemblMetazoa" id="XM_038203422.1">
    <property type="protein sequence ID" value="XP_038059350.1"/>
    <property type="gene ID" value="LOC119730484"/>
</dbReference>
<dbReference type="InterPro" id="IPR045838">
    <property type="entry name" value="DEPDC5_CTD"/>
</dbReference>
<sequence>MKLWVHQKSFCEEELILNPKEFPGIQVGDILEIYHPDEDNSHLLLQVKTLKNVELPQKDIISVEQTIANLFQLRAYKDVAVIPVTSVQDVGLDLVELVFKDQYISRSDMWRLKNNLVRSCIHLQQKIEFTGIRAQVNELWARGEKVMCGAVTEDTRVAFRSSTAMVYMFVQMSSEMWDFDTCGDLYLEKAVNGFLTELFCQWKRSNINSELTLVLFSRTIYEAKTINEFPESMHGALHVDSAGRIYEDFYRVVVHNERRDDWMQMLSTLKQIMWEYNDAVASSHRGDGSIPKGYNCKAADGNLLEAMNMSLNVFDNHYINRNFDRTGQVVEIVTPGAGVFHVDRTLCDITKHRMIDYGIGSDLVCLAEQPPHPVPLLLFNDDIAKSPGSTDTHHIPYWLNYSFYLSPSQRHRNFSSSQSHFIPRIRLPTRNAPDRPSAGLNALPKLPPRTANEMHSSGSHAAGYTDEEWDEFSQFDRTIFKSHPARVKKCNNPFVPASLTTKLTPDRRRWTHTFPHGPHGDVIQLHHRSSSQSLMESSGGSGSELSSSSSASSLCNEFAVEETTAEGLKIVLHDARHEATVANKEQPPFAQKESPSRIGSLMVNLKRRIGCGWGITGEQAWTPFLQTGVDWKSLTATACFPITTDFYPDKKTLEMDYLESPHTLDIIPDDGDEAFSPSGKTIQSAFEELVSQRLIQNYQLIVLPRSEIASLAHKGSSHLPLVTNPSKHEYILSYGQTYHKIILKPDMKSVEIVRYNARKPRTSPKLGYSYRLWAIRKSGYETAHTRVYHKPVDNKWNHRDNYICLGGEATREGFDLQESLKFWRSRFILLPSASSLVRKLSDQGYQGPVDVFEERSMSQRLTLLDGFLRFVEGWNRKRRAPSRPPSQRPSVVGDPTQTTTPRRLKSRSGPTSGPTSGDSTPTTFQPNPMLSTASINSALASIGIIGGGGAKGKEEGGGVFLPKSPGSPEPDKLSLLTPASHVASIMRSPIEGVSLMTGDVKGLTGDCFVSADAVAWIRKNLIGSVSHDEALSLMQMILEEGHIRSVFSATANKTFLYGYYIYCFVPQSEVTSPDSRRPSGIPATRSPLTLTFDTTSRNPWFEVSCSHPEGGNYGKLSHQPSEESSENRDETAAENQEGVDSAEVEKDNGIGSEPETSFQQPAYKSLFLEIDSSKLKDRVEWCHVGYHSNYNPVSAFEIELQWLTSTPSLLQELITNWARRAVTSGFHLVPTHVDPFGFNWDTSDSLHSPLFIELRLPGDCLGEVKGSGEDSTAMEVGRRIQQAILTRFGFLSNQTSYHSPLASNTQSDHSALPIHSQYVHVTGCAFLLTLPFSQPPPSTLQTQHLPCLCKLGAGHTNSSCPTSASRTQSNGMGFESPIPERYGGKFGFLYVHNYLLSKKWRSSATGDEKFHEALLADFSRFCQGEDGRLVQLLETMRSCKEETSAGADDDQLG</sequence>
<accession>A0A914A6H6</accession>
<dbReference type="GeneID" id="119730484"/>